<protein>
    <submittedName>
        <fullName evidence="1">Uncharacterized protein</fullName>
    </submittedName>
</protein>
<dbReference type="STRING" id="384676.PSEEN0967"/>
<organism evidence="1 2">
    <name type="scientific">Pseudomonas entomophila (strain L48)</name>
    <dbReference type="NCBI Taxonomy" id="384676"/>
    <lineage>
        <taxon>Bacteria</taxon>
        <taxon>Pseudomonadati</taxon>
        <taxon>Pseudomonadota</taxon>
        <taxon>Gammaproteobacteria</taxon>
        <taxon>Pseudomonadales</taxon>
        <taxon>Pseudomonadaceae</taxon>
        <taxon>Pseudomonas</taxon>
    </lineage>
</organism>
<dbReference type="HOGENOM" id="CLU_2957134_0_0_6"/>
<reference evidence="1 2" key="1">
    <citation type="journal article" date="2006" name="Nat. Biotechnol.">
        <title>Complete genome sequence of the entomopathogenic and metabolically versatile soil bacterium Pseudomonas entomophila.</title>
        <authorList>
            <person name="Vodovar N."/>
            <person name="Vallenet D."/>
            <person name="Cruveiller S."/>
            <person name="Rouy Z."/>
            <person name="Barbe V."/>
            <person name="Acosta C."/>
            <person name="Cattolico L."/>
            <person name="Jubin C."/>
            <person name="Lajus A."/>
            <person name="Segurens B."/>
            <person name="Vacherie B."/>
            <person name="Wincker P."/>
            <person name="Weissenbach J."/>
            <person name="Lemaitre B."/>
            <person name="Medigue C."/>
            <person name="Boccard F."/>
        </authorList>
    </citation>
    <scope>NUCLEOTIDE SEQUENCE [LARGE SCALE GENOMIC DNA]</scope>
    <source>
        <strain evidence="1 2">L48</strain>
    </source>
</reference>
<gene>
    <name evidence="1" type="ordered locus">PSEEN0967</name>
</gene>
<evidence type="ECO:0000313" key="1">
    <source>
        <dbReference type="EMBL" id="CAK13872.1"/>
    </source>
</evidence>
<name>Q1IEN3_PSEE4</name>
<proteinExistence type="predicted"/>
<dbReference type="EMBL" id="CT573326">
    <property type="protein sequence ID" value="CAK13872.1"/>
    <property type="molecule type" value="Genomic_DNA"/>
</dbReference>
<sequence length="59" mass="6723">MAPALRVIAAEAAPTEDRAWPYHARTETSNLFTLWQSDMTVRRMDPIRIPLKPAKHVPP</sequence>
<accession>Q1IEN3</accession>
<dbReference type="AlphaFoldDB" id="Q1IEN3"/>
<dbReference type="Proteomes" id="UP000000658">
    <property type="component" value="Chromosome"/>
</dbReference>
<evidence type="ECO:0000313" key="2">
    <source>
        <dbReference type="Proteomes" id="UP000000658"/>
    </source>
</evidence>
<dbReference type="KEGG" id="pen:PSEEN0967"/>